<evidence type="ECO:0000256" key="4">
    <source>
        <dbReference type="ARBA" id="ARBA00022737"/>
    </source>
</evidence>
<dbReference type="InterPro" id="IPR018108">
    <property type="entry name" value="MCP_transmembrane"/>
</dbReference>
<comment type="caution">
    <text evidence="9">The sequence shown here is derived from an EMBL/GenBank/DDBJ whole genome shotgun (WGS) entry which is preliminary data.</text>
</comment>
<comment type="subcellular location">
    <subcellularLocation>
        <location evidence="1">Membrane</location>
        <topology evidence="1">Multi-pass membrane protein</topology>
    </subcellularLocation>
</comment>
<dbReference type="PROSITE" id="PS50920">
    <property type="entry name" value="SOLCAR"/>
    <property type="match status" value="3"/>
</dbReference>
<dbReference type="OrthoDB" id="270584at2759"/>
<dbReference type="InterPro" id="IPR002067">
    <property type="entry name" value="MCP"/>
</dbReference>
<evidence type="ECO:0000256" key="5">
    <source>
        <dbReference type="ARBA" id="ARBA00023136"/>
    </source>
</evidence>
<comment type="similarity">
    <text evidence="7">Belongs to the mitochondrial carrier (TC 2.A.29) family.</text>
</comment>
<organism evidence="9 10">
    <name type="scientific">Phytophthora kernoviae</name>
    <dbReference type="NCBI Taxonomy" id="325452"/>
    <lineage>
        <taxon>Eukaryota</taxon>
        <taxon>Sar</taxon>
        <taxon>Stramenopiles</taxon>
        <taxon>Oomycota</taxon>
        <taxon>Peronosporomycetes</taxon>
        <taxon>Peronosporales</taxon>
        <taxon>Peronosporaceae</taxon>
        <taxon>Phytophthora</taxon>
    </lineage>
</organism>
<dbReference type="Pfam" id="PF00153">
    <property type="entry name" value="Mito_carr"/>
    <property type="match status" value="3"/>
</dbReference>
<reference evidence="10 11" key="1">
    <citation type="submission" date="2018-07" db="EMBL/GenBank/DDBJ databases">
        <title>Genome sequencing of oomycete isolates from Chile give support for New Zealand origin for Phytophthora kernoviae and make available the first Nothophytophthora sp. genome.</title>
        <authorList>
            <person name="Studholme D.J."/>
            <person name="Sanfuentes E."/>
            <person name="Panda P."/>
            <person name="Hill R."/>
            <person name="Sambles C."/>
            <person name="Grant M."/>
            <person name="Williams N.M."/>
            <person name="Mcdougal R.L."/>
        </authorList>
    </citation>
    <scope>NUCLEOTIDE SEQUENCE [LARGE SCALE GENOMIC DNA]</scope>
    <source>
        <strain evidence="9">Chile6</strain>
        <strain evidence="8">Chile7</strain>
    </source>
</reference>
<dbReference type="Proteomes" id="UP000284657">
    <property type="component" value="Unassembled WGS sequence"/>
</dbReference>
<dbReference type="PRINTS" id="PR00926">
    <property type="entry name" value="MITOCARRIER"/>
</dbReference>
<dbReference type="PANTHER" id="PTHR24089">
    <property type="entry name" value="SOLUTE CARRIER FAMILY 25"/>
    <property type="match status" value="1"/>
</dbReference>
<feature type="repeat" description="Solcar" evidence="6">
    <location>
        <begin position="1"/>
        <end position="77"/>
    </location>
</feature>
<dbReference type="EMBL" id="MBAD02001275">
    <property type="protein sequence ID" value="RLN56396.1"/>
    <property type="molecule type" value="Genomic_DNA"/>
</dbReference>
<gene>
    <name evidence="8" type="ORF">BBJ29_003607</name>
    <name evidence="9" type="ORF">BBP00_00006912</name>
</gene>
<evidence type="ECO:0000256" key="3">
    <source>
        <dbReference type="ARBA" id="ARBA00022692"/>
    </source>
</evidence>
<evidence type="ECO:0000256" key="7">
    <source>
        <dbReference type="RuleBase" id="RU000488"/>
    </source>
</evidence>
<dbReference type="GO" id="GO:0016020">
    <property type="term" value="C:membrane"/>
    <property type="evidence" value="ECO:0007669"/>
    <property type="project" value="UniProtKB-SubCell"/>
</dbReference>
<feature type="repeat" description="Solcar" evidence="6">
    <location>
        <begin position="185"/>
        <end position="274"/>
    </location>
</feature>
<evidence type="ECO:0000313" key="11">
    <source>
        <dbReference type="Proteomes" id="UP000284657"/>
    </source>
</evidence>
<name>A0A3F2RL80_9STRA</name>
<evidence type="ECO:0000256" key="6">
    <source>
        <dbReference type="PROSITE-ProRule" id="PRU00282"/>
    </source>
</evidence>
<dbReference type="InterPro" id="IPR023395">
    <property type="entry name" value="MCP_dom_sf"/>
</dbReference>
<dbReference type="GO" id="GO:0055085">
    <property type="term" value="P:transmembrane transport"/>
    <property type="evidence" value="ECO:0007669"/>
    <property type="project" value="InterPro"/>
</dbReference>
<keyword evidence="4" id="KW-0677">Repeat</keyword>
<feature type="repeat" description="Solcar" evidence="6">
    <location>
        <begin position="89"/>
        <end position="176"/>
    </location>
</feature>
<evidence type="ECO:0000313" key="9">
    <source>
        <dbReference type="EMBL" id="RLN58615.1"/>
    </source>
</evidence>
<proteinExistence type="inferred from homology"/>
<evidence type="ECO:0000256" key="2">
    <source>
        <dbReference type="ARBA" id="ARBA00022448"/>
    </source>
</evidence>
<dbReference type="SUPFAM" id="SSF103506">
    <property type="entry name" value="Mitochondrial carrier"/>
    <property type="match status" value="1"/>
</dbReference>
<dbReference type="EMBL" id="MBDO02000255">
    <property type="protein sequence ID" value="RLN58615.1"/>
    <property type="molecule type" value="Genomic_DNA"/>
</dbReference>
<sequence>MAAGGGAGIVAKTVVAPFERVKIVCQTGESVGMVQTTRSIFASEGVLGFWRGNMAACVRVVPHKAVLFAFSDFYKELFRSMDSTGNNKMPAWGPFVSGSLSGFTASIITYPLDLIRTRVSGQIGENLVYSGISHTFMRTLKEEGPRALFRGIGPTLFGALPYEGIKFGSYDLLTQLLPEDIDPKADFAGKILCGGGAGVLATIFTYPNDTVRRRLQMQGAGGATRQYKNAWDCYVKLARNEGWTVYYRGLTPTLVRAMPNMGVQFATYDFLKSLIESLDKHTRYDYEDGKMDFIPDLPLEVQRLCIEVRENEELCRTLHDRAQ</sequence>
<accession>A0A3F2RL80</accession>
<keyword evidence="2 7" id="KW-0813">Transport</keyword>
<evidence type="ECO:0000313" key="8">
    <source>
        <dbReference type="EMBL" id="RLN56396.1"/>
    </source>
</evidence>
<dbReference type="Proteomes" id="UP000277300">
    <property type="component" value="Unassembled WGS sequence"/>
</dbReference>
<protein>
    <submittedName>
        <fullName evidence="9">Uncharacterized protein</fullName>
    </submittedName>
</protein>
<dbReference type="Gene3D" id="1.50.40.10">
    <property type="entry name" value="Mitochondrial carrier domain"/>
    <property type="match status" value="1"/>
</dbReference>
<keyword evidence="3 6" id="KW-0812">Transmembrane</keyword>
<evidence type="ECO:0000313" key="10">
    <source>
        <dbReference type="Proteomes" id="UP000277300"/>
    </source>
</evidence>
<evidence type="ECO:0000256" key="1">
    <source>
        <dbReference type="ARBA" id="ARBA00004141"/>
    </source>
</evidence>
<keyword evidence="5 6" id="KW-0472">Membrane</keyword>
<dbReference type="AlphaFoldDB" id="A0A3F2RL80"/>